<dbReference type="PROSITE" id="PS51903">
    <property type="entry name" value="CLP_R"/>
    <property type="match status" value="1"/>
</dbReference>
<dbReference type="Pfam" id="PF02861">
    <property type="entry name" value="Clp_N"/>
    <property type="match status" value="1"/>
</dbReference>
<feature type="compositionally biased region" description="Polar residues" evidence="7">
    <location>
        <begin position="156"/>
        <end position="168"/>
    </location>
</feature>
<dbReference type="InterPro" id="IPR019489">
    <property type="entry name" value="Clp_ATPase_C"/>
</dbReference>
<dbReference type="Pfam" id="PF00004">
    <property type="entry name" value="AAA"/>
    <property type="match status" value="1"/>
</dbReference>
<dbReference type="GO" id="GO:0006508">
    <property type="term" value="P:proteolysis"/>
    <property type="evidence" value="ECO:0007669"/>
    <property type="project" value="UniProtKB-KW"/>
</dbReference>
<keyword evidence="3 6" id="KW-0067">ATP-binding</keyword>
<dbReference type="CDD" id="cd00009">
    <property type="entry name" value="AAA"/>
    <property type="match status" value="1"/>
</dbReference>
<dbReference type="InterPro" id="IPR001270">
    <property type="entry name" value="ClpA/B"/>
</dbReference>
<sequence length="843" mass="93889">MHEIYTKSAQQALNYAAEEANAFRHKSIGSAHLLLGLFKEDQGVAHAALAHYLPEYDELREEVELIMGYGNGAQDSAYKDDRAYSPKSRKVLYRAAEEAKRLESSLIGTEHILLAILEETMLATRILDNMAVDKGRLRKDIYRMIGKRPPRHTKNANRQSSMLNGSQQKQSVLASLTKDLTQAARDGKLDQVIGRDFEVRRLLQILSRRTKNNPVLVGEPGVGKTAIAEVIAQKLANGDIPPSLANKRLLSLDVGSLVAGTKYRGEFEDRVKNLVNEIEEDGNALLFIDEIHTIIGAGGAEGAIDASNLLKPALARGTVQIIGATTLDEYQKYIEKDAALERRFAKVQVEEPSLEEAVAILSGLRPAYEKYHNVAITDAALEAAVRLSERYISDRYLPDKAIDIMDEAGASKRLDQPLPEKPSHNPDEVKSLVDQLEAEKLTAVNQGNFDQAAELHKQQFDLVQDLQAKIMAAKPKDQEVDQDRPLVSEDDMAQVVSMWTKIPVQQMQASETSQLQHLESDLHQRVKGQEEAVEAVSRAIKRARSGMKNPNRPIGSFMFLGPTGVGKTELAKTLAVNLFGSEKHLIRIDMSEYMEKYASSRLVGSAPGYVGYEEGGQLTEKVRQHPYSVILFDEIEKAHPDVFNMMLQIFDDGYITDSKGRRVDFRNTILIMTSNLGATALRDEKSVGFGAQNPVSNYEAMSKRIREEVKRTFRPEFINRIDEIIVFHSLAQEQIEEIVTKFTDDLAARLSEQEISLKVTAGGRRHIAKVGFKPEYGARPLRRVIQSQIEDPLSDMLIAGQVGAGDEVTVGVNKEKIYIKVKHPNGSEFKENISIDQEALTSI</sequence>
<dbReference type="Proteomes" id="UP001146670">
    <property type="component" value="Unassembled WGS sequence"/>
</dbReference>
<dbReference type="InterPro" id="IPR041546">
    <property type="entry name" value="ClpA/ClpB_AAA_lid"/>
</dbReference>
<keyword evidence="2 6" id="KW-0547">Nucleotide-binding</keyword>
<reference evidence="9" key="1">
    <citation type="submission" date="2022-12" db="EMBL/GenBank/DDBJ databases">
        <title>Description and comparative metabolic analysis of Aerococcus sp. nov., isolated from the feces of a pig.</title>
        <authorList>
            <person name="Chang Y.-H."/>
        </authorList>
    </citation>
    <scope>NUCLEOTIDE SEQUENCE</scope>
    <source>
        <strain evidence="9">YH-aer222</strain>
    </source>
</reference>
<dbReference type="InterPro" id="IPR027417">
    <property type="entry name" value="P-loop_NTPase"/>
</dbReference>
<dbReference type="Pfam" id="PF17871">
    <property type="entry name" value="AAA_lid_9"/>
    <property type="match status" value="1"/>
</dbReference>
<dbReference type="FunFam" id="3.40.50.300:FF:000025">
    <property type="entry name" value="ATP-dependent Clp protease subunit"/>
    <property type="match status" value="1"/>
</dbReference>
<evidence type="ECO:0000259" key="8">
    <source>
        <dbReference type="PROSITE" id="PS51903"/>
    </source>
</evidence>
<dbReference type="PRINTS" id="PR00300">
    <property type="entry name" value="CLPPROTEASEA"/>
</dbReference>
<dbReference type="PANTHER" id="PTHR11638">
    <property type="entry name" value="ATP-DEPENDENT CLP PROTEASE"/>
    <property type="match status" value="1"/>
</dbReference>
<dbReference type="Gene3D" id="1.10.8.60">
    <property type="match status" value="2"/>
</dbReference>
<organism evidence="9 10">
    <name type="scientific">Aerococcus kribbianus</name>
    <dbReference type="NCBI Taxonomy" id="2999064"/>
    <lineage>
        <taxon>Bacteria</taxon>
        <taxon>Bacillati</taxon>
        <taxon>Bacillota</taxon>
        <taxon>Bacilli</taxon>
        <taxon>Lactobacillales</taxon>
        <taxon>Aerococcaceae</taxon>
        <taxon>Aerococcus</taxon>
    </lineage>
</organism>
<feature type="domain" description="Clp R" evidence="8">
    <location>
        <begin position="1"/>
        <end position="147"/>
    </location>
</feature>
<dbReference type="AlphaFoldDB" id="A0A9X3JF75"/>
<evidence type="ECO:0000256" key="4">
    <source>
        <dbReference type="ARBA" id="ARBA00023186"/>
    </source>
</evidence>
<dbReference type="Gene3D" id="1.10.1780.10">
    <property type="entry name" value="Clp, N-terminal domain"/>
    <property type="match status" value="1"/>
</dbReference>
<dbReference type="GO" id="GO:0005524">
    <property type="term" value="F:ATP binding"/>
    <property type="evidence" value="ECO:0007669"/>
    <property type="project" value="UniProtKB-KW"/>
</dbReference>
<dbReference type="Gene3D" id="3.40.50.300">
    <property type="entry name" value="P-loop containing nucleotide triphosphate hydrolases"/>
    <property type="match status" value="2"/>
</dbReference>
<proteinExistence type="inferred from homology"/>
<dbReference type="InterPro" id="IPR036628">
    <property type="entry name" value="Clp_N_dom_sf"/>
</dbReference>
<comment type="similarity">
    <text evidence="6">Belongs to the ClpA/ClpB family.</text>
</comment>
<dbReference type="GO" id="GO:0005737">
    <property type="term" value="C:cytoplasm"/>
    <property type="evidence" value="ECO:0007669"/>
    <property type="project" value="TreeGrafter"/>
</dbReference>
<feature type="region of interest" description="Disordered" evidence="7">
    <location>
        <begin position="147"/>
        <end position="168"/>
    </location>
</feature>
<dbReference type="SMART" id="SM01086">
    <property type="entry name" value="ClpB_D2-small"/>
    <property type="match status" value="1"/>
</dbReference>
<dbReference type="RefSeq" id="WP_268752553.1">
    <property type="nucleotide sequence ID" value="NZ_JAPRFQ010000003.1"/>
</dbReference>
<dbReference type="GO" id="GO:0008233">
    <property type="term" value="F:peptidase activity"/>
    <property type="evidence" value="ECO:0007669"/>
    <property type="project" value="UniProtKB-KW"/>
</dbReference>
<dbReference type="PANTHER" id="PTHR11638:SF175">
    <property type="entry name" value="ATP-DEPENDENT CLP PROTEASE, ATP-BINDING SUBUNIT CLPC"/>
    <property type="match status" value="1"/>
</dbReference>
<dbReference type="GO" id="GO:0034605">
    <property type="term" value="P:cellular response to heat"/>
    <property type="evidence" value="ECO:0007669"/>
    <property type="project" value="TreeGrafter"/>
</dbReference>
<dbReference type="InterPro" id="IPR028299">
    <property type="entry name" value="ClpA/B_CS2"/>
</dbReference>
<evidence type="ECO:0000256" key="3">
    <source>
        <dbReference type="ARBA" id="ARBA00022840"/>
    </source>
</evidence>
<dbReference type="Gene3D" id="4.10.860.10">
    <property type="entry name" value="UVR domain"/>
    <property type="match status" value="1"/>
</dbReference>
<dbReference type="EMBL" id="JAPRFR010000003">
    <property type="protein sequence ID" value="MCZ0726222.1"/>
    <property type="molecule type" value="Genomic_DNA"/>
</dbReference>
<keyword evidence="4 6" id="KW-0143">Chaperone</keyword>
<dbReference type="SUPFAM" id="SSF52540">
    <property type="entry name" value="P-loop containing nucleoside triphosphate hydrolases"/>
    <property type="match status" value="2"/>
</dbReference>
<gene>
    <name evidence="9" type="ORF">OW157_06565</name>
</gene>
<dbReference type="InterPro" id="IPR003959">
    <property type="entry name" value="ATPase_AAA_core"/>
</dbReference>
<dbReference type="CDD" id="cd19499">
    <property type="entry name" value="RecA-like_ClpB_Hsp104-like"/>
    <property type="match status" value="1"/>
</dbReference>
<dbReference type="FunFam" id="3.40.50.300:FF:000010">
    <property type="entry name" value="Chaperone clpB 1, putative"/>
    <property type="match status" value="1"/>
</dbReference>
<name>A0A9X3JF75_9LACT</name>
<dbReference type="InterPro" id="IPR004176">
    <property type="entry name" value="Clp_R_N"/>
</dbReference>
<keyword evidence="9" id="KW-0645">Protease</keyword>
<keyword evidence="1 5" id="KW-0677">Repeat</keyword>
<dbReference type="PROSITE" id="PS00870">
    <property type="entry name" value="CLPAB_1"/>
    <property type="match status" value="1"/>
</dbReference>
<dbReference type="GO" id="GO:0016887">
    <property type="term" value="F:ATP hydrolysis activity"/>
    <property type="evidence" value="ECO:0007669"/>
    <property type="project" value="InterPro"/>
</dbReference>
<evidence type="ECO:0000256" key="5">
    <source>
        <dbReference type="PROSITE-ProRule" id="PRU01251"/>
    </source>
</evidence>
<dbReference type="Pfam" id="PF07724">
    <property type="entry name" value="AAA_2"/>
    <property type="match status" value="1"/>
</dbReference>
<evidence type="ECO:0000313" key="10">
    <source>
        <dbReference type="Proteomes" id="UP001146670"/>
    </source>
</evidence>
<evidence type="ECO:0000313" key="9">
    <source>
        <dbReference type="EMBL" id="MCZ0726222.1"/>
    </source>
</evidence>
<dbReference type="SMART" id="SM00382">
    <property type="entry name" value="AAA"/>
    <property type="match status" value="2"/>
</dbReference>
<dbReference type="PROSITE" id="PS00871">
    <property type="entry name" value="CLPAB_2"/>
    <property type="match status" value="1"/>
</dbReference>
<comment type="caution">
    <text evidence="9">The sequence shown here is derived from an EMBL/GenBank/DDBJ whole genome shotgun (WGS) entry which is preliminary data.</text>
</comment>
<dbReference type="InterPro" id="IPR050130">
    <property type="entry name" value="ClpA_ClpB"/>
</dbReference>
<keyword evidence="9" id="KW-0378">Hydrolase</keyword>
<evidence type="ECO:0000256" key="7">
    <source>
        <dbReference type="SAM" id="MobiDB-lite"/>
    </source>
</evidence>
<evidence type="ECO:0000256" key="2">
    <source>
        <dbReference type="ARBA" id="ARBA00022741"/>
    </source>
</evidence>
<protein>
    <submittedName>
        <fullName evidence="9">ATP-dependent Clp protease ATP-binding subunit</fullName>
    </submittedName>
</protein>
<dbReference type="InterPro" id="IPR018368">
    <property type="entry name" value="ClpA/B_CS1"/>
</dbReference>
<evidence type="ECO:0000256" key="1">
    <source>
        <dbReference type="ARBA" id="ARBA00022737"/>
    </source>
</evidence>
<dbReference type="SUPFAM" id="SSF81923">
    <property type="entry name" value="Double Clp-N motif"/>
    <property type="match status" value="1"/>
</dbReference>
<accession>A0A9X3JF75</accession>
<keyword evidence="10" id="KW-1185">Reference proteome</keyword>
<evidence type="ECO:0000256" key="6">
    <source>
        <dbReference type="RuleBase" id="RU004432"/>
    </source>
</evidence>
<dbReference type="Pfam" id="PF10431">
    <property type="entry name" value="ClpB_D2-small"/>
    <property type="match status" value="1"/>
</dbReference>
<dbReference type="InterPro" id="IPR003593">
    <property type="entry name" value="AAA+_ATPase"/>
</dbReference>